<keyword evidence="3" id="KW-1185">Reference proteome</keyword>
<organism evidence="2 3">
    <name type="scientific">Ceraceosorus guamensis</name>
    <dbReference type="NCBI Taxonomy" id="1522189"/>
    <lineage>
        <taxon>Eukaryota</taxon>
        <taxon>Fungi</taxon>
        <taxon>Dikarya</taxon>
        <taxon>Basidiomycota</taxon>
        <taxon>Ustilaginomycotina</taxon>
        <taxon>Exobasidiomycetes</taxon>
        <taxon>Ceraceosorales</taxon>
        <taxon>Ceraceosoraceae</taxon>
        <taxon>Ceraceosorus</taxon>
    </lineage>
</organism>
<feature type="region of interest" description="Disordered" evidence="1">
    <location>
        <begin position="143"/>
        <end position="242"/>
    </location>
</feature>
<feature type="compositionally biased region" description="Low complexity" evidence="1">
    <location>
        <begin position="485"/>
        <end position="502"/>
    </location>
</feature>
<gene>
    <name evidence="2" type="ORF">IE81DRAFT_323308</name>
</gene>
<dbReference type="InParanoid" id="A0A316W1X2"/>
<evidence type="ECO:0000256" key="1">
    <source>
        <dbReference type="SAM" id="MobiDB-lite"/>
    </source>
</evidence>
<protein>
    <submittedName>
        <fullName evidence="2">Uncharacterized protein</fullName>
    </submittedName>
</protein>
<proteinExistence type="predicted"/>
<feature type="region of interest" description="Disordered" evidence="1">
    <location>
        <begin position="348"/>
        <end position="391"/>
    </location>
</feature>
<reference evidence="2 3" key="1">
    <citation type="journal article" date="2018" name="Mol. Biol. Evol.">
        <title>Broad Genomic Sampling Reveals a Smut Pathogenic Ancestry of the Fungal Clade Ustilaginomycotina.</title>
        <authorList>
            <person name="Kijpornyongpan T."/>
            <person name="Mondo S.J."/>
            <person name="Barry K."/>
            <person name="Sandor L."/>
            <person name="Lee J."/>
            <person name="Lipzen A."/>
            <person name="Pangilinan J."/>
            <person name="LaButti K."/>
            <person name="Hainaut M."/>
            <person name="Henrissat B."/>
            <person name="Grigoriev I.V."/>
            <person name="Spatafora J.W."/>
            <person name="Aime M.C."/>
        </authorList>
    </citation>
    <scope>NUCLEOTIDE SEQUENCE [LARGE SCALE GENOMIC DNA]</scope>
    <source>
        <strain evidence="2 3">MCA 4658</strain>
    </source>
</reference>
<feature type="region of interest" description="Disordered" evidence="1">
    <location>
        <begin position="414"/>
        <end position="433"/>
    </location>
</feature>
<feature type="compositionally biased region" description="Low complexity" evidence="1">
    <location>
        <begin position="373"/>
        <end position="388"/>
    </location>
</feature>
<dbReference type="AlphaFoldDB" id="A0A316W1X2"/>
<evidence type="ECO:0000313" key="3">
    <source>
        <dbReference type="Proteomes" id="UP000245783"/>
    </source>
</evidence>
<feature type="compositionally biased region" description="Polar residues" evidence="1">
    <location>
        <begin position="191"/>
        <end position="200"/>
    </location>
</feature>
<feature type="region of interest" description="Disordered" evidence="1">
    <location>
        <begin position="518"/>
        <end position="565"/>
    </location>
</feature>
<feature type="compositionally biased region" description="Low complexity" evidence="1">
    <location>
        <begin position="166"/>
        <end position="175"/>
    </location>
</feature>
<dbReference type="Proteomes" id="UP000245783">
    <property type="component" value="Unassembled WGS sequence"/>
</dbReference>
<feature type="region of interest" description="Disordered" evidence="1">
    <location>
        <begin position="448"/>
        <end position="502"/>
    </location>
</feature>
<dbReference type="RefSeq" id="XP_025369711.1">
    <property type="nucleotide sequence ID" value="XM_025513899.1"/>
</dbReference>
<dbReference type="EMBL" id="KZ819378">
    <property type="protein sequence ID" value="PWN42551.1"/>
    <property type="molecule type" value="Genomic_DNA"/>
</dbReference>
<feature type="compositionally biased region" description="Low complexity" evidence="1">
    <location>
        <begin position="143"/>
        <end position="158"/>
    </location>
</feature>
<dbReference type="GeneID" id="37035769"/>
<feature type="compositionally biased region" description="Polar residues" evidence="1">
    <location>
        <begin position="463"/>
        <end position="473"/>
    </location>
</feature>
<accession>A0A316W1X2</accession>
<name>A0A316W1X2_9BASI</name>
<feature type="region of interest" description="Disordered" evidence="1">
    <location>
        <begin position="272"/>
        <end position="311"/>
    </location>
</feature>
<evidence type="ECO:0000313" key="2">
    <source>
        <dbReference type="EMBL" id="PWN42551.1"/>
    </source>
</evidence>
<feature type="compositionally biased region" description="Low complexity" evidence="1">
    <location>
        <begin position="288"/>
        <end position="304"/>
    </location>
</feature>
<sequence length="565" mass="59453">MSIAAQINDTRHVRHVDAGEASQTSTLSAATFMSALSTFEDQEQHAGASDQQVDECAFGAGSDDVQNGTHTPRAPLQHDALVPSASRNGDSAVQGGADPRLQDQIAAEPMRTTPLPSGTSAVTHTAIPTATALASTPAASTSTLLSASHTSRSGSASRGRSRRARAYSSSSLSTLTRRRARSPSLGLGLSSHISRNSSLAPSEELPGYTARGADGLPRYSHSDTIRWEVGPDDGSSGQRREDMEPGHVFALARQAGSRVLQRAAVVAGSRLGLGPRRTSASDQHADSASRSLSTSNPSPSTPSQSRHRPTNVRYVVFVPAQSRNGSCFGANNSSLRVAVPAHRVVYAPLDSRRPTRTNPRSSDQVAGSGIRGEGSASQSGSTSTSRASSVREEAVLNARAAQLVARIKARLRSVRSPAKEEEEADPSSAAMMSAGTPDVVLREHGEARTAPASMHNITPLPTPQMSRSNSRTAENVGRASRRLSSDAAASRSSFRPRSSNSVWGDAAGAAYRARQEAALAQSFQNRRGSRESASRSSNGIVRPTMSNRPATSAGERPRSRKIFTL</sequence>